<gene>
    <name evidence="10" type="ORF">AJ79_08843</name>
</gene>
<evidence type="ECO:0000259" key="9">
    <source>
        <dbReference type="PROSITE" id="PS50181"/>
    </source>
</evidence>
<dbReference type="STRING" id="1447875.A0A2B7WPP9"/>
<evidence type="ECO:0000313" key="10">
    <source>
        <dbReference type="EMBL" id="PGG98529.1"/>
    </source>
</evidence>
<proteinExistence type="inferred from homology"/>
<dbReference type="Pfam" id="PF25499">
    <property type="entry name" value="Beta-prop_pof12"/>
    <property type="match status" value="1"/>
</dbReference>
<dbReference type="EMBL" id="PDNB01000223">
    <property type="protein sequence ID" value="PGG98529.1"/>
    <property type="molecule type" value="Genomic_DNA"/>
</dbReference>
<accession>A0A2B7WPP9</accession>
<dbReference type="Pfam" id="PF12937">
    <property type="entry name" value="F-box-like"/>
    <property type="match status" value="1"/>
</dbReference>
<evidence type="ECO:0000256" key="3">
    <source>
        <dbReference type="ARBA" id="ARBA00011725"/>
    </source>
</evidence>
<protein>
    <recommendedName>
        <fullName evidence="4">Probable E3 ubiquitin ligase complex SCF subunit sconB</fullName>
    </recommendedName>
    <alternativeName>
        <fullName evidence="6">Sulfur controller B</fullName>
    </alternativeName>
    <alternativeName>
        <fullName evidence="5">Sulfur metabolite repression control protein B</fullName>
    </alternativeName>
</protein>
<evidence type="ECO:0000256" key="2">
    <source>
        <dbReference type="ARBA" id="ARBA00007968"/>
    </source>
</evidence>
<evidence type="ECO:0000313" key="11">
    <source>
        <dbReference type="Proteomes" id="UP000223968"/>
    </source>
</evidence>
<comment type="caution">
    <text evidence="10">The sequence shown here is derived from an EMBL/GenBank/DDBJ whole genome shotgun (WGS) entry which is preliminary data.</text>
</comment>
<dbReference type="SUPFAM" id="SSF81383">
    <property type="entry name" value="F-box domain"/>
    <property type="match status" value="1"/>
</dbReference>
<dbReference type="GO" id="GO:0031146">
    <property type="term" value="P:SCF-dependent proteasomal ubiquitin-dependent protein catabolic process"/>
    <property type="evidence" value="ECO:0007669"/>
    <property type="project" value="TreeGrafter"/>
</dbReference>
<dbReference type="GO" id="GO:0019005">
    <property type="term" value="C:SCF ubiquitin ligase complex"/>
    <property type="evidence" value="ECO:0007669"/>
    <property type="project" value="TreeGrafter"/>
</dbReference>
<dbReference type="SMART" id="SM00320">
    <property type="entry name" value="WD40"/>
    <property type="match status" value="2"/>
</dbReference>
<dbReference type="Gene3D" id="2.130.10.10">
    <property type="entry name" value="YVTN repeat-like/Quinoprotein amine dehydrogenase"/>
    <property type="match status" value="1"/>
</dbReference>
<evidence type="ECO:0000256" key="1">
    <source>
        <dbReference type="ARBA" id="ARBA00002730"/>
    </source>
</evidence>
<dbReference type="OrthoDB" id="3219396at2759"/>
<dbReference type="InterPro" id="IPR001810">
    <property type="entry name" value="F-box_dom"/>
</dbReference>
<feature type="repeat" description="WD" evidence="7">
    <location>
        <begin position="442"/>
        <end position="476"/>
    </location>
</feature>
<name>A0A2B7WPP9_9EURO</name>
<dbReference type="InterPro" id="IPR052301">
    <property type="entry name" value="SCF_F-box/WD-repeat"/>
</dbReference>
<dbReference type="PROSITE" id="PS50181">
    <property type="entry name" value="FBOX"/>
    <property type="match status" value="1"/>
</dbReference>
<comment type="subunit">
    <text evidence="3">Component of the SCF(sconB) E3 ubiquitin ligase complex.</text>
</comment>
<feature type="region of interest" description="Disordered" evidence="8">
    <location>
        <begin position="1"/>
        <end position="27"/>
    </location>
</feature>
<comment type="function">
    <text evidence="1">Component of the SCF(sconB) E3 ubiquitin ligase complex involved in the regulation of sulfur metabolite repression, probably by mediating the inactivation or degradation of the metR transcription factor.</text>
</comment>
<dbReference type="PANTHER" id="PTHR14381">
    <property type="entry name" value="DACTYLIN"/>
    <property type="match status" value="1"/>
</dbReference>
<dbReference type="InterPro" id="IPR001680">
    <property type="entry name" value="WD40_rpt"/>
</dbReference>
<evidence type="ECO:0000256" key="6">
    <source>
        <dbReference type="ARBA" id="ARBA00032113"/>
    </source>
</evidence>
<keyword evidence="11" id="KW-1185">Reference proteome</keyword>
<dbReference type="SUPFAM" id="SSF50978">
    <property type="entry name" value="WD40 repeat-like"/>
    <property type="match status" value="1"/>
</dbReference>
<evidence type="ECO:0000256" key="8">
    <source>
        <dbReference type="SAM" id="MobiDB-lite"/>
    </source>
</evidence>
<dbReference type="InterPro" id="IPR036322">
    <property type="entry name" value="WD40_repeat_dom_sf"/>
</dbReference>
<keyword evidence="7" id="KW-0853">WD repeat</keyword>
<evidence type="ECO:0000256" key="5">
    <source>
        <dbReference type="ARBA" id="ARBA00030034"/>
    </source>
</evidence>
<dbReference type="PROSITE" id="PS50082">
    <property type="entry name" value="WD_REPEATS_2"/>
    <property type="match status" value="1"/>
</dbReference>
<dbReference type="InterPro" id="IPR036047">
    <property type="entry name" value="F-box-like_dom_sf"/>
</dbReference>
<dbReference type="Proteomes" id="UP000223968">
    <property type="component" value="Unassembled WGS sequence"/>
</dbReference>
<organism evidence="10 11">
    <name type="scientific">Helicocarpus griseus UAMH5409</name>
    <dbReference type="NCBI Taxonomy" id="1447875"/>
    <lineage>
        <taxon>Eukaryota</taxon>
        <taxon>Fungi</taxon>
        <taxon>Dikarya</taxon>
        <taxon>Ascomycota</taxon>
        <taxon>Pezizomycotina</taxon>
        <taxon>Eurotiomycetes</taxon>
        <taxon>Eurotiomycetidae</taxon>
        <taxon>Onygenales</taxon>
        <taxon>Ajellomycetaceae</taxon>
        <taxon>Helicocarpus</taxon>
    </lineage>
</organism>
<dbReference type="InterPro" id="IPR015943">
    <property type="entry name" value="WD40/YVTN_repeat-like_dom_sf"/>
</dbReference>
<sequence length="577" mass="63819">MSKRRLDDVSTNAPPEKRMRSDGPSKPDLLSRLSDELVLHILSFLPIQSLSLCQRLSRRFYELAGDSELWKRKYYSRWVWPRARRIRQLKDSGLSTKPASYTPRPYRWIGHENSAKDLENADWKKQYRLRHNWSRGSCRVTEVEVAQPSVPPVLAKMCKGLVFTADTSNGLRAWTTGDTKSCLAKLSLGGTRGAEGLSYTPTSIAVTPQDDSSGNFEVTLGFGDGSFSVYTLNCDNARFDFQFSHPASSNGAVTALASSSSYLLTLSQNQTLSLYRFCFNPNLAEEEDQTTRSPKLIASLKANNIFAPLSLSIRSLSTEIVASIAYSFSRIGCGWSVGLQELRMSHDGENLGSRLATTVDLQFCASPFNPSTRRHSMSTDNSSKDRSVISSPLGPSLSYTQVPTSLSYCHPYLLTSHADNTLTMYLVVSTSSSLTIKTGRRLWGHTSSVSGVQVSDRGKAVSVSSRGGEIRIWELEDMISSNGSSTRTMLQRDASVQISPGNADSTERRLQQPTPVVELELGAFEKRGEGLGLTLEDVSRELTLARMRGWVGFDDEQVVVLRERGLGTQLLGCYDFT</sequence>
<dbReference type="SMART" id="SM00256">
    <property type="entry name" value="FBOX"/>
    <property type="match status" value="1"/>
</dbReference>
<feature type="region of interest" description="Disordered" evidence="8">
    <location>
        <begin position="371"/>
        <end position="392"/>
    </location>
</feature>
<dbReference type="PANTHER" id="PTHR14381:SF1">
    <property type="entry name" value="F-BOX_WD REPEAT-CONTAINING PROTEIN 4"/>
    <property type="match status" value="1"/>
</dbReference>
<feature type="compositionally biased region" description="Basic and acidic residues" evidence="8">
    <location>
        <begin position="15"/>
        <end position="25"/>
    </location>
</feature>
<feature type="domain" description="F-box" evidence="9">
    <location>
        <begin position="27"/>
        <end position="73"/>
    </location>
</feature>
<comment type="similarity">
    <text evidence="2">Belongs to the WD repeat MET30/SCONB/SCON-2 family.</text>
</comment>
<dbReference type="PROSITE" id="PS50294">
    <property type="entry name" value="WD_REPEATS_REGION"/>
    <property type="match status" value="1"/>
</dbReference>
<dbReference type="AlphaFoldDB" id="A0A2B7WPP9"/>
<reference evidence="10 11" key="1">
    <citation type="submission" date="2017-10" db="EMBL/GenBank/DDBJ databases">
        <title>Comparative genomics in systemic dimorphic fungi from Ajellomycetaceae.</title>
        <authorList>
            <person name="Munoz J.F."/>
            <person name="Mcewen J.G."/>
            <person name="Clay O.K."/>
            <person name="Cuomo C.A."/>
        </authorList>
    </citation>
    <scope>NUCLEOTIDE SEQUENCE [LARGE SCALE GENOMIC DNA]</scope>
    <source>
        <strain evidence="10 11">UAMH5409</strain>
    </source>
</reference>
<evidence type="ECO:0000256" key="7">
    <source>
        <dbReference type="PROSITE-ProRule" id="PRU00221"/>
    </source>
</evidence>
<dbReference type="Gene3D" id="1.20.1280.50">
    <property type="match status" value="1"/>
</dbReference>
<evidence type="ECO:0000256" key="4">
    <source>
        <dbReference type="ARBA" id="ARBA00015819"/>
    </source>
</evidence>